<accession>A0A397SDP6</accession>
<organism evidence="1 2">
    <name type="scientific">Glomus cerebriforme</name>
    <dbReference type="NCBI Taxonomy" id="658196"/>
    <lineage>
        <taxon>Eukaryota</taxon>
        <taxon>Fungi</taxon>
        <taxon>Fungi incertae sedis</taxon>
        <taxon>Mucoromycota</taxon>
        <taxon>Glomeromycotina</taxon>
        <taxon>Glomeromycetes</taxon>
        <taxon>Glomerales</taxon>
        <taxon>Glomeraceae</taxon>
        <taxon>Glomus</taxon>
    </lineage>
</organism>
<dbReference type="OrthoDB" id="2405594at2759"/>
<dbReference type="Proteomes" id="UP000265703">
    <property type="component" value="Unassembled WGS sequence"/>
</dbReference>
<evidence type="ECO:0000313" key="1">
    <source>
        <dbReference type="EMBL" id="RIA82846.1"/>
    </source>
</evidence>
<evidence type="ECO:0000313" key="2">
    <source>
        <dbReference type="Proteomes" id="UP000265703"/>
    </source>
</evidence>
<keyword evidence="2" id="KW-1185">Reference proteome</keyword>
<name>A0A397SDP6_9GLOM</name>
<comment type="caution">
    <text evidence="1">The sequence shown here is derived from an EMBL/GenBank/DDBJ whole genome shotgun (WGS) entry which is preliminary data.</text>
</comment>
<reference evidence="1 2" key="1">
    <citation type="submission" date="2018-06" db="EMBL/GenBank/DDBJ databases">
        <title>Comparative genomics reveals the genomic features of Rhizophagus irregularis, R. cerebriforme, R. diaphanum and Gigaspora rosea, and their symbiotic lifestyle signature.</title>
        <authorList>
            <person name="Morin E."/>
            <person name="San Clemente H."/>
            <person name="Chen E.C.H."/>
            <person name="De La Providencia I."/>
            <person name="Hainaut M."/>
            <person name="Kuo A."/>
            <person name="Kohler A."/>
            <person name="Murat C."/>
            <person name="Tang N."/>
            <person name="Roy S."/>
            <person name="Loubradou J."/>
            <person name="Henrissat B."/>
            <person name="Grigoriev I.V."/>
            <person name="Corradi N."/>
            <person name="Roux C."/>
            <person name="Martin F.M."/>
        </authorList>
    </citation>
    <scope>NUCLEOTIDE SEQUENCE [LARGE SCALE GENOMIC DNA]</scope>
    <source>
        <strain evidence="1 2">DAOM 227022</strain>
    </source>
</reference>
<dbReference type="STRING" id="658196.A0A397SDP6"/>
<sequence>MPIQCKKIVSIITHMKAHPDVFREDKEIMFYNFCDLSVEWKSKSTVDMHCLSKAHIKKEKLMKIQQNKPVFPFVEGRLEQLTSYLERNRMTQDFGPKLHSFIIQLRFNPDDFYAIFHSAFNLAYNKFKTHIP</sequence>
<gene>
    <name evidence="1" type="ORF">C1645_834736</name>
</gene>
<protein>
    <submittedName>
        <fullName evidence="1">Uncharacterized protein</fullName>
    </submittedName>
</protein>
<dbReference type="EMBL" id="QKYT01000625">
    <property type="protein sequence ID" value="RIA82846.1"/>
    <property type="molecule type" value="Genomic_DNA"/>
</dbReference>
<dbReference type="AlphaFoldDB" id="A0A397SDP6"/>
<proteinExistence type="predicted"/>